<dbReference type="EMBL" id="BMSJ01000003">
    <property type="protein sequence ID" value="GGR19588.1"/>
    <property type="molecule type" value="Genomic_DNA"/>
</dbReference>
<gene>
    <name evidence="1" type="ORF">GCM10010497_22150</name>
</gene>
<name>A0AAV4KF88_9ACTN</name>
<comment type="caution">
    <text evidence="1">The sequence shown here is derived from an EMBL/GenBank/DDBJ whole genome shotgun (WGS) entry which is preliminary data.</text>
</comment>
<dbReference type="Proteomes" id="UP000642014">
    <property type="component" value="Unassembled WGS sequence"/>
</dbReference>
<organism evidence="1 2">
    <name type="scientific">Streptomyces cinereoruber</name>
    <dbReference type="NCBI Taxonomy" id="67260"/>
    <lineage>
        <taxon>Bacteria</taxon>
        <taxon>Bacillati</taxon>
        <taxon>Actinomycetota</taxon>
        <taxon>Actinomycetes</taxon>
        <taxon>Kitasatosporales</taxon>
        <taxon>Streptomycetaceae</taxon>
        <taxon>Streptomyces</taxon>
    </lineage>
</organism>
<evidence type="ECO:0000313" key="2">
    <source>
        <dbReference type="Proteomes" id="UP000642014"/>
    </source>
</evidence>
<accession>A0AAV4KF88</accession>
<proteinExistence type="predicted"/>
<dbReference type="AlphaFoldDB" id="A0AAV4KF88"/>
<evidence type="ECO:0000313" key="1">
    <source>
        <dbReference type="EMBL" id="GGR19588.1"/>
    </source>
</evidence>
<protein>
    <submittedName>
        <fullName evidence="1">Uncharacterized protein</fullName>
    </submittedName>
</protein>
<sequence length="103" mass="10906">MRFAGARGVVVVAPATQQLFVTVHAGQPPSRHRQPEDAGLGAPARRTVAEFAPEGQCAQEIGAGFESPPCQVRWQRVQSVFVGLDGLQERPGICTGFLPARGA</sequence>
<reference evidence="1 2" key="1">
    <citation type="journal article" date="2014" name="Int. J. Syst. Evol. Microbiol.">
        <title>Complete genome sequence of Corynebacterium casei LMG S-19264T (=DSM 44701T), isolated from a smear-ripened cheese.</title>
        <authorList>
            <consortium name="US DOE Joint Genome Institute (JGI-PGF)"/>
            <person name="Walter F."/>
            <person name="Albersmeier A."/>
            <person name="Kalinowski J."/>
            <person name="Ruckert C."/>
        </authorList>
    </citation>
    <scope>NUCLEOTIDE SEQUENCE [LARGE SCALE GENOMIC DNA]</scope>
    <source>
        <strain evidence="1 2">JCM 4205</strain>
    </source>
</reference>